<dbReference type="EMBL" id="JAWQEG010005271">
    <property type="protein sequence ID" value="KAK3858565.1"/>
    <property type="molecule type" value="Genomic_DNA"/>
</dbReference>
<accession>A0AAE1C143</accession>
<reference evidence="1" key="1">
    <citation type="submission" date="2023-10" db="EMBL/GenBank/DDBJ databases">
        <title>Genome assemblies of two species of porcelain crab, Petrolisthes cinctipes and Petrolisthes manimaculis (Anomura: Porcellanidae).</title>
        <authorList>
            <person name="Angst P."/>
        </authorList>
    </citation>
    <scope>NUCLEOTIDE SEQUENCE</scope>
    <source>
        <strain evidence="1">PB745_01</strain>
        <tissue evidence="1">Gill</tissue>
    </source>
</reference>
<keyword evidence="2" id="KW-1185">Reference proteome</keyword>
<organism evidence="1 2">
    <name type="scientific">Petrolisthes cinctipes</name>
    <name type="common">Flat porcelain crab</name>
    <dbReference type="NCBI Taxonomy" id="88211"/>
    <lineage>
        <taxon>Eukaryota</taxon>
        <taxon>Metazoa</taxon>
        <taxon>Ecdysozoa</taxon>
        <taxon>Arthropoda</taxon>
        <taxon>Crustacea</taxon>
        <taxon>Multicrustacea</taxon>
        <taxon>Malacostraca</taxon>
        <taxon>Eumalacostraca</taxon>
        <taxon>Eucarida</taxon>
        <taxon>Decapoda</taxon>
        <taxon>Pleocyemata</taxon>
        <taxon>Anomura</taxon>
        <taxon>Galatheoidea</taxon>
        <taxon>Porcellanidae</taxon>
        <taxon>Petrolisthes</taxon>
    </lineage>
</organism>
<gene>
    <name evidence="1" type="ORF">Pcinc_035251</name>
</gene>
<dbReference type="Proteomes" id="UP001286313">
    <property type="component" value="Unassembled WGS sequence"/>
</dbReference>
<dbReference type="AlphaFoldDB" id="A0AAE1C143"/>
<evidence type="ECO:0000313" key="2">
    <source>
        <dbReference type="Proteomes" id="UP001286313"/>
    </source>
</evidence>
<protein>
    <submittedName>
        <fullName evidence="1">Uncharacterized protein</fullName>
    </submittedName>
</protein>
<proteinExistence type="predicted"/>
<name>A0AAE1C143_PETCI</name>
<sequence length="91" mass="10317">MKQHLMVGYQQAEAERRKRAELGMPLLGKEEITEFRLDVEADPGSSVFWFEDSEWSSSLPRSPTDATHHHYFDRALVQVVLNEGSLEVAAG</sequence>
<comment type="caution">
    <text evidence="1">The sequence shown here is derived from an EMBL/GenBank/DDBJ whole genome shotgun (WGS) entry which is preliminary data.</text>
</comment>
<evidence type="ECO:0000313" key="1">
    <source>
        <dbReference type="EMBL" id="KAK3858565.1"/>
    </source>
</evidence>